<evidence type="ECO:0000313" key="19">
    <source>
        <dbReference type="Proteomes" id="UP000178155"/>
    </source>
</evidence>
<evidence type="ECO:0000256" key="14">
    <source>
        <dbReference type="ARBA" id="ARBA00023316"/>
    </source>
</evidence>
<dbReference type="InterPro" id="IPR036635">
    <property type="entry name" value="MurB_C_sf"/>
</dbReference>
<dbReference type="NCBIfam" id="NF010478">
    <property type="entry name" value="PRK13903.1"/>
    <property type="match status" value="1"/>
</dbReference>
<dbReference type="HAMAP" id="MF_00037">
    <property type="entry name" value="MurB"/>
    <property type="match status" value="1"/>
</dbReference>
<proteinExistence type="inferred from homology"/>
<dbReference type="Gene3D" id="3.30.465.10">
    <property type="match status" value="1"/>
</dbReference>
<evidence type="ECO:0000256" key="7">
    <source>
        <dbReference type="ARBA" id="ARBA00022630"/>
    </source>
</evidence>
<dbReference type="InterPro" id="IPR016167">
    <property type="entry name" value="FAD-bd_PCMH_sub1"/>
</dbReference>
<dbReference type="Gene3D" id="3.30.43.10">
    <property type="entry name" value="Uridine Diphospho-n-acetylenolpyruvylglucosamine Reductase, domain 2"/>
    <property type="match status" value="1"/>
</dbReference>
<dbReference type="AlphaFoldDB" id="A0A1F8H8W6"/>
<sequence length="376" mass="41429">MKIQENVVLAPYSTLQIGGPAKYFAEVTNEGELKEALTSAKGKNLQVFILGGGSNVLFADIGFDGLVVRPLMKGREVSPPLPSPYDKGRVGEGILIKVGAGEELNGVVAWTVDSGWWGMENLSFIPGLTGALVIQNVGAYGQEASEIVESVEVFDTQDGSLRTFSKEQCGFTYRHSVFNTSEKGRYMILSVTLRLIKNGKPNISYKDLQSYFGRESPSQSEVREAVIKIRSGKGQDWQALPSAGSFFSNFRLNKNDFDSLLAHIASNFNPDRASELLALTQKIKAPSDDGLIKVPAAWILDNLLGLKGYMHNERVCVSPYHALNLINTGRATASDILDLFKYIRQLTYQKTGLILVNEPEFVGFEPEELKKYFALE</sequence>
<gene>
    <name evidence="16" type="primary">murB</name>
    <name evidence="18" type="ORF">A3I39_01660</name>
</gene>
<comment type="pathway">
    <text evidence="4 16">Cell wall biogenesis; peptidoglycan biosynthesis.</text>
</comment>
<dbReference type="InterPro" id="IPR011601">
    <property type="entry name" value="MurB_C"/>
</dbReference>
<dbReference type="GO" id="GO:0071949">
    <property type="term" value="F:FAD binding"/>
    <property type="evidence" value="ECO:0007669"/>
    <property type="project" value="InterPro"/>
</dbReference>
<dbReference type="SUPFAM" id="SSF56176">
    <property type="entry name" value="FAD-binding/transporter-associated domain-like"/>
    <property type="match status" value="1"/>
</dbReference>
<comment type="cofactor">
    <cofactor evidence="1 16">
        <name>FAD</name>
        <dbReference type="ChEBI" id="CHEBI:57692"/>
    </cofactor>
</comment>
<feature type="active site" evidence="16">
    <location>
        <position position="358"/>
    </location>
</feature>
<dbReference type="GO" id="GO:0051301">
    <property type="term" value="P:cell division"/>
    <property type="evidence" value="ECO:0007669"/>
    <property type="project" value="UniProtKB-KW"/>
</dbReference>
<dbReference type="GO" id="GO:0071555">
    <property type="term" value="P:cell wall organization"/>
    <property type="evidence" value="ECO:0007669"/>
    <property type="project" value="UniProtKB-KW"/>
</dbReference>
<dbReference type="Proteomes" id="UP000178155">
    <property type="component" value="Unassembled WGS sequence"/>
</dbReference>
<evidence type="ECO:0000256" key="4">
    <source>
        <dbReference type="ARBA" id="ARBA00004752"/>
    </source>
</evidence>
<dbReference type="GO" id="GO:0005829">
    <property type="term" value="C:cytosol"/>
    <property type="evidence" value="ECO:0007669"/>
    <property type="project" value="TreeGrafter"/>
</dbReference>
<evidence type="ECO:0000256" key="1">
    <source>
        <dbReference type="ARBA" id="ARBA00001974"/>
    </source>
</evidence>
<evidence type="ECO:0000256" key="11">
    <source>
        <dbReference type="ARBA" id="ARBA00022984"/>
    </source>
</evidence>
<comment type="similarity">
    <text evidence="16">Belongs to the MurB family.</text>
</comment>
<dbReference type="GO" id="GO:0008360">
    <property type="term" value="P:regulation of cell shape"/>
    <property type="evidence" value="ECO:0007669"/>
    <property type="project" value="UniProtKB-KW"/>
</dbReference>
<comment type="caution">
    <text evidence="18">The sequence shown here is derived from an EMBL/GenBank/DDBJ whole genome shotgun (WGS) entry which is preliminary data.</text>
</comment>
<keyword evidence="9 16" id="KW-0521">NADP</keyword>
<evidence type="ECO:0000256" key="10">
    <source>
        <dbReference type="ARBA" id="ARBA00022960"/>
    </source>
</evidence>
<keyword evidence="11 16" id="KW-0573">Peptidoglycan synthesis</keyword>
<keyword evidence="12 16" id="KW-0560">Oxidoreductase</keyword>
<name>A0A1F8H8W6_9BACT</name>
<keyword evidence="6 16" id="KW-0132">Cell division</keyword>
<keyword evidence="13 16" id="KW-0131">Cell cycle</keyword>
<evidence type="ECO:0000256" key="8">
    <source>
        <dbReference type="ARBA" id="ARBA00022827"/>
    </source>
</evidence>
<protein>
    <recommendedName>
        <fullName evidence="16">UDP-N-acetylenolpyruvoylglucosamine reductase</fullName>
        <ecNumber evidence="16">1.3.1.98</ecNumber>
    </recommendedName>
    <alternativeName>
        <fullName evidence="16">UDP-N-acetylmuramate dehydrogenase</fullName>
    </alternativeName>
</protein>
<dbReference type="Pfam" id="PF01565">
    <property type="entry name" value="FAD_binding_4"/>
    <property type="match status" value="1"/>
</dbReference>
<evidence type="ECO:0000256" key="6">
    <source>
        <dbReference type="ARBA" id="ARBA00022618"/>
    </source>
</evidence>
<evidence type="ECO:0000256" key="15">
    <source>
        <dbReference type="ARBA" id="ARBA00048914"/>
    </source>
</evidence>
<keyword evidence="14 16" id="KW-0961">Cell wall biogenesis/degradation</keyword>
<evidence type="ECO:0000256" key="3">
    <source>
        <dbReference type="ARBA" id="ARBA00004496"/>
    </source>
</evidence>
<keyword evidence="10 16" id="KW-0133">Cell shape</keyword>
<dbReference type="InterPro" id="IPR016166">
    <property type="entry name" value="FAD-bd_PCMH"/>
</dbReference>
<evidence type="ECO:0000256" key="9">
    <source>
        <dbReference type="ARBA" id="ARBA00022857"/>
    </source>
</evidence>
<dbReference type="Pfam" id="PF02873">
    <property type="entry name" value="MurB_C"/>
    <property type="match status" value="1"/>
</dbReference>
<evidence type="ECO:0000256" key="13">
    <source>
        <dbReference type="ARBA" id="ARBA00023306"/>
    </source>
</evidence>
<dbReference type="InterPro" id="IPR003170">
    <property type="entry name" value="MurB"/>
</dbReference>
<comment type="function">
    <text evidence="2 16">Cell wall formation.</text>
</comment>
<dbReference type="UniPathway" id="UPA00219"/>
<dbReference type="InterPro" id="IPR036318">
    <property type="entry name" value="FAD-bd_PCMH-like_sf"/>
</dbReference>
<accession>A0A1F8H8W6</accession>
<feature type="active site" description="Proton donor" evidence="16">
    <location>
        <position position="245"/>
    </location>
</feature>
<keyword evidence="5 16" id="KW-0963">Cytoplasm</keyword>
<dbReference type="EC" id="1.3.1.98" evidence="16"/>
<evidence type="ECO:0000256" key="16">
    <source>
        <dbReference type="HAMAP-Rule" id="MF_00037"/>
    </source>
</evidence>
<dbReference type="NCBIfam" id="TIGR00179">
    <property type="entry name" value="murB"/>
    <property type="match status" value="1"/>
</dbReference>
<dbReference type="PANTHER" id="PTHR21071:SF4">
    <property type="entry name" value="UDP-N-ACETYLENOLPYRUVOYLGLUCOSAMINE REDUCTASE"/>
    <property type="match status" value="1"/>
</dbReference>
<feature type="active site" evidence="16">
    <location>
        <position position="174"/>
    </location>
</feature>
<evidence type="ECO:0000256" key="5">
    <source>
        <dbReference type="ARBA" id="ARBA00022490"/>
    </source>
</evidence>
<comment type="catalytic activity">
    <reaction evidence="15 16">
        <text>UDP-N-acetyl-alpha-D-muramate + NADP(+) = UDP-N-acetyl-3-O-(1-carboxyvinyl)-alpha-D-glucosamine + NADPH + H(+)</text>
        <dbReference type="Rhea" id="RHEA:12248"/>
        <dbReference type="ChEBI" id="CHEBI:15378"/>
        <dbReference type="ChEBI" id="CHEBI:57783"/>
        <dbReference type="ChEBI" id="CHEBI:58349"/>
        <dbReference type="ChEBI" id="CHEBI:68483"/>
        <dbReference type="ChEBI" id="CHEBI:70757"/>
        <dbReference type="EC" id="1.3.1.98"/>
    </reaction>
</comment>
<feature type="domain" description="FAD-binding PCMH-type" evidence="17">
    <location>
        <begin position="16"/>
        <end position="198"/>
    </location>
</feature>
<dbReference type="InterPro" id="IPR006094">
    <property type="entry name" value="Oxid_FAD_bind_N"/>
</dbReference>
<dbReference type="InterPro" id="IPR016169">
    <property type="entry name" value="FAD-bd_PCMH_sub2"/>
</dbReference>
<evidence type="ECO:0000256" key="12">
    <source>
        <dbReference type="ARBA" id="ARBA00023002"/>
    </source>
</evidence>
<dbReference type="PANTHER" id="PTHR21071">
    <property type="entry name" value="UDP-N-ACETYLENOLPYRUVOYLGLUCOSAMINE REDUCTASE"/>
    <property type="match status" value="1"/>
</dbReference>
<dbReference type="Gene3D" id="3.90.78.10">
    <property type="entry name" value="UDP-N-acetylenolpyruvoylglucosamine reductase, C-terminal domain"/>
    <property type="match status" value="1"/>
</dbReference>
<keyword evidence="8 16" id="KW-0274">FAD</keyword>
<dbReference type="GO" id="GO:0008762">
    <property type="term" value="F:UDP-N-acetylmuramate dehydrogenase activity"/>
    <property type="evidence" value="ECO:0007669"/>
    <property type="project" value="UniProtKB-UniRule"/>
</dbReference>
<dbReference type="PROSITE" id="PS51387">
    <property type="entry name" value="FAD_PCMH"/>
    <property type="match status" value="1"/>
</dbReference>
<dbReference type="GO" id="GO:0009252">
    <property type="term" value="P:peptidoglycan biosynthetic process"/>
    <property type="evidence" value="ECO:0007669"/>
    <property type="project" value="UniProtKB-UniRule"/>
</dbReference>
<evidence type="ECO:0000313" key="18">
    <source>
        <dbReference type="EMBL" id="OGN34062.1"/>
    </source>
</evidence>
<evidence type="ECO:0000256" key="2">
    <source>
        <dbReference type="ARBA" id="ARBA00003921"/>
    </source>
</evidence>
<dbReference type="SUPFAM" id="SSF56194">
    <property type="entry name" value="Uridine diphospho-N-Acetylenolpyruvylglucosamine reductase, MurB, C-terminal domain"/>
    <property type="match status" value="1"/>
</dbReference>
<evidence type="ECO:0000259" key="17">
    <source>
        <dbReference type="PROSITE" id="PS51387"/>
    </source>
</evidence>
<dbReference type="EMBL" id="MGKW01000019">
    <property type="protein sequence ID" value="OGN34062.1"/>
    <property type="molecule type" value="Genomic_DNA"/>
</dbReference>
<organism evidence="18 19">
    <name type="scientific">Candidatus Yanofskybacteria bacterium RIFCSPLOWO2_02_FULL_47_9b</name>
    <dbReference type="NCBI Taxonomy" id="1802708"/>
    <lineage>
        <taxon>Bacteria</taxon>
        <taxon>Candidatus Yanofskyibacteriota</taxon>
    </lineage>
</organism>
<reference evidence="18 19" key="1">
    <citation type="journal article" date="2016" name="Nat. Commun.">
        <title>Thousands of microbial genomes shed light on interconnected biogeochemical processes in an aquifer system.</title>
        <authorList>
            <person name="Anantharaman K."/>
            <person name="Brown C.T."/>
            <person name="Hug L.A."/>
            <person name="Sharon I."/>
            <person name="Castelle C.J."/>
            <person name="Probst A.J."/>
            <person name="Thomas B.C."/>
            <person name="Singh A."/>
            <person name="Wilkins M.J."/>
            <person name="Karaoz U."/>
            <person name="Brodie E.L."/>
            <person name="Williams K.H."/>
            <person name="Hubbard S.S."/>
            <person name="Banfield J.F."/>
        </authorList>
    </citation>
    <scope>NUCLEOTIDE SEQUENCE [LARGE SCALE GENOMIC DNA]</scope>
</reference>
<comment type="subcellular location">
    <subcellularLocation>
        <location evidence="3 16">Cytoplasm</location>
    </subcellularLocation>
</comment>
<keyword evidence="7 16" id="KW-0285">Flavoprotein</keyword>